<dbReference type="OrthoDB" id="2349169at2759"/>
<name>A0A397SM96_9GLOM</name>
<organism evidence="1 2">
    <name type="scientific">Glomus cerebriforme</name>
    <dbReference type="NCBI Taxonomy" id="658196"/>
    <lineage>
        <taxon>Eukaryota</taxon>
        <taxon>Fungi</taxon>
        <taxon>Fungi incertae sedis</taxon>
        <taxon>Mucoromycota</taxon>
        <taxon>Glomeromycotina</taxon>
        <taxon>Glomeromycetes</taxon>
        <taxon>Glomerales</taxon>
        <taxon>Glomeraceae</taxon>
        <taxon>Glomus</taxon>
    </lineage>
</organism>
<evidence type="ECO:0000313" key="2">
    <source>
        <dbReference type="Proteomes" id="UP000265703"/>
    </source>
</evidence>
<gene>
    <name evidence="1" type="ORF">C1645_833338</name>
</gene>
<sequence length="91" mass="10798">MHHNHFKILRIIIISSGRKTLVQELQKLGVSRDSIKLATQHKNVESLESYKLPKEQEQIGIIKNLVDNIHNIKRKRVMKIFYHFINKENIN</sequence>
<comment type="caution">
    <text evidence="1">The sequence shown here is derived from an EMBL/GenBank/DDBJ whole genome shotgun (WGS) entry which is preliminary data.</text>
</comment>
<evidence type="ECO:0000313" key="1">
    <source>
        <dbReference type="EMBL" id="RIA83724.1"/>
    </source>
</evidence>
<dbReference type="EMBL" id="QKYT01000546">
    <property type="protein sequence ID" value="RIA83724.1"/>
    <property type="molecule type" value="Genomic_DNA"/>
</dbReference>
<keyword evidence="2" id="KW-1185">Reference proteome</keyword>
<accession>A0A397SM96</accession>
<dbReference type="Proteomes" id="UP000265703">
    <property type="component" value="Unassembled WGS sequence"/>
</dbReference>
<protein>
    <submittedName>
        <fullName evidence="1">Uncharacterized protein</fullName>
    </submittedName>
</protein>
<reference evidence="1 2" key="1">
    <citation type="submission" date="2018-06" db="EMBL/GenBank/DDBJ databases">
        <title>Comparative genomics reveals the genomic features of Rhizophagus irregularis, R. cerebriforme, R. diaphanum and Gigaspora rosea, and their symbiotic lifestyle signature.</title>
        <authorList>
            <person name="Morin E."/>
            <person name="San Clemente H."/>
            <person name="Chen E.C.H."/>
            <person name="De La Providencia I."/>
            <person name="Hainaut M."/>
            <person name="Kuo A."/>
            <person name="Kohler A."/>
            <person name="Murat C."/>
            <person name="Tang N."/>
            <person name="Roy S."/>
            <person name="Loubradou J."/>
            <person name="Henrissat B."/>
            <person name="Grigoriev I.V."/>
            <person name="Corradi N."/>
            <person name="Roux C."/>
            <person name="Martin F.M."/>
        </authorList>
    </citation>
    <scope>NUCLEOTIDE SEQUENCE [LARGE SCALE GENOMIC DNA]</scope>
    <source>
        <strain evidence="1 2">DAOM 227022</strain>
    </source>
</reference>
<proteinExistence type="predicted"/>
<dbReference type="AlphaFoldDB" id="A0A397SM96"/>